<feature type="signal peptide" evidence="1">
    <location>
        <begin position="1"/>
        <end position="18"/>
    </location>
</feature>
<organism evidence="2 3">
    <name type="scientific">Raineya orbicola</name>
    <dbReference type="NCBI Taxonomy" id="2016530"/>
    <lineage>
        <taxon>Bacteria</taxon>
        <taxon>Pseudomonadati</taxon>
        <taxon>Bacteroidota</taxon>
        <taxon>Cytophagia</taxon>
        <taxon>Cytophagales</taxon>
        <taxon>Raineyaceae</taxon>
        <taxon>Raineya</taxon>
    </lineage>
</organism>
<reference evidence="2 3" key="1">
    <citation type="submission" date="2017-06" db="EMBL/GenBank/DDBJ databases">
        <title>Raineya orbicola gen. nov., sp. nov. a slightly thermophilic bacterium of the phylum Bacteroidetes and the description of Raineyaceae fam. nov.</title>
        <authorList>
            <person name="Albuquerque L."/>
            <person name="Polonia A.R.M."/>
            <person name="Barroso C."/>
            <person name="Froufe H.J.C."/>
            <person name="Lage O."/>
            <person name="Lobo-Da-Cunha A."/>
            <person name="Egas C."/>
            <person name="Da Costa M.S."/>
        </authorList>
    </citation>
    <scope>NUCLEOTIDE SEQUENCE [LARGE SCALE GENOMIC DNA]</scope>
    <source>
        <strain evidence="2 3">SPSPC-11</strain>
    </source>
</reference>
<sequence length="45" mass="5177">MKYAIFLFALIAFVNSSAQQMPVPDPNTTNVLFLKYSKLLNEREL</sequence>
<evidence type="ECO:0000313" key="3">
    <source>
        <dbReference type="Proteomes" id="UP000233387"/>
    </source>
</evidence>
<keyword evidence="1" id="KW-0732">Signal</keyword>
<dbReference type="EMBL" id="NKXO01000083">
    <property type="protein sequence ID" value="PKQ63296.1"/>
    <property type="molecule type" value="Genomic_DNA"/>
</dbReference>
<feature type="chain" id="PRO_5014826827" evidence="1">
    <location>
        <begin position="19"/>
        <end position="45"/>
    </location>
</feature>
<evidence type="ECO:0000313" key="2">
    <source>
        <dbReference type="EMBL" id="PKQ63296.1"/>
    </source>
</evidence>
<evidence type="ECO:0000256" key="1">
    <source>
        <dbReference type="SAM" id="SignalP"/>
    </source>
</evidence>
<dbReference type="AlphaFoldDB" id="A0A2N3HYZ9"/>
<proteinExistence type="predicted"/>
<protein>
    <submittedName>
        <fullName evidence="2">Uncharacterized protein</fullName>
    </submittedName>
</protein>
<accession>A0A2N3HYZ9</accession>
<keyword evidence="3" id="KW-1185">Reference proteome</keyword>
<comment type="caution">
    <text evidence="2">The sequence shown here is derived from an EMBL/GenBank/DDBJ whole genome shotgun (WGS) entry which is preliminary data.</text>
</comment>
<name>A0A2N3HYZ9_9BACT</name>
<gene>
    <name evidence="2" type="ORF">Rain11_2665</name>
</gene>
<dbReference type="Proteomes" id="UP000233387">
    <property type="component" value="Unassembled WGS sequence"/>
</dbReference>